<dbReference type="PANTHER" id="PTHR44758:SF1">
    <property type="entry name" value="NAD(P) TRANSHYDROGENASE SUBUNIT BETA"/>
    <property type="match status" value="1"/>
</dbReference>
<accession>A0A382JM53</accession>
<proteinExistence type="predicted"/>
<feature type="transmembrane region" description="Helical" evidence="2">
    <location>
        <begin position="6"/>
        <end position="24"/>
    </location>
</feature>
<evidence type="ECO:0000256" key="1">
    <source>
        <dbReference type="ARBA" id="ARBA00023027"/>
    </source>
</evidence>
<keyword evidence="2" id="KW-0472">Membrane</keyword>
<feature type="transmembrane region" description="Helical" evidence="2">
    <location>
        <begin position="90"/>
        <end position="109"/>
    </location>
</feature>
<dbReference type="PANTHER" id="PTHR44758">
    <property type="entry name" value="NAD(P) TRANSHYDROGENASE SUBUNIT BETA"/>
    <property type="match status" value="1"/>
</dbReference>
<evidence type="ECO:0000256" key="2">
    <source>
        <dbReference type="SAM" id="Phobius"/>
    </source>
</evidence>
<dbReference type="Pfam" id="PF02233">
    <property type="entry name" value="PNTB"/>
    <property type="match status" value="1"/>
</dbReference>
<dbReference type="EMBL" id="UINC01074713">
    <property type="protein sequence ID" value="SVC12177.1"/>
    <property type="molecule type" value="Genomic_DNA"/>
</dbReference>
<dbReference type="AlphaFoldDB" id="A0A382JM53"/>
<feature type="non-terminal residue" evidence="4">
    <location>
        <position position="125"/>
    </location>
</feature>
<evidence type="ECO:0000259" key="3">
    <source>
        <dbReference type="Pfam" id="PF02233"/>
    </source>
</evidence>
<feature type="transmembrane region" description="Helical" evidence="2">
    <location>
        <begin position="59"/>
        <end position="78"/>
    </location>
</feature>
<gene>
    <name evidence="4" type="ORF">METZ01_LOCUS265031</name>
</gene>
<organism evidence="4">
    <name type="scientific">marine metagenome</name>
    <dbReference type="NCBI Taxonomy" id="408172"/>
    <lineage>
        <taxon>unclassified sequences</taxon>
        <taxon>metagenomes</taxon>
        <taxon>ecological metagenomes</taxon>
    </lineage>
</organism>
<name>A0A382JM53_9ZZZZ</name>
<sequence length="125" mass="13212">MSPNLSAIFYLISGVLFILALRGLSSPETSRQGNLFGILGMVIAIVVTFLLIGNFSTSLIYVLLFLLIGGAIGAFIAFRIPMTAMPELVAGFHSLVGLAAVFVAISAFLKPEVFHLGNPGNIKLS</sequence>
<keyword evidence="2" id="KW-0812">Transmembrane</keyword>
<reference evidence="4" key="1">
    <citation type="submission" date="2018-05" db="EMBL/GenBank/DDBJ databases">
        <authorList>
            <person name="Lanie J.A."/>
            <person name="Ng W.-L."/>
            <person name="Kazmierczak K.M."/>
            <person name="Andrzejewski T.M."/>
            <person name="Davidsen T.M."/>
            <person name="Wayne K.J."/>
            <person name="Tettelin H."/>
            <person name="Glass J.I."/>
            <person name="Rusch D."/>
            <person name="Podicherti R."/>
            <person name="Tsui H.-C.T."/>
            <person name="Winkler M.E."/>
        </authorList>
    </citation>
    <scope>NUCLEOTIDE SEQUENCE</scope>
</reference>
<feature type="domain" description="NADP transhydrogenase beta-like" evidence="3">
    <location>
        <begin position="8"/>
        <end position="114"/>
    </location>
</feature>
<keyword evidence="1" id="KW-0520">NAD</keyword>
<dbReference type="InterPro" id="IPR034300">
    <property type="entry name" value="PNTB-like"/>
</dbReference>
<evidence type="ECO:0000313" key="4">
    <source>
        <dbReference type="EMBL" id="SVC12177.1"/>
    </source>
</evidence>
<keyword evidence="2" id="KW-1133">Transmembrane helix</keyword>
<feature type="transmembrane region" description="Helical" evidence="2">
    <location>
        <begin position="36"/>
        <end position="53"/>
    </location>
</feature>
<protein>
    <recommendedName>
        <fullName evidence="3">NADP transhydrogenase beta-like domain-containing protein</fullName>
    </recommendedName>
</protein>